<evidence type="ECO:0000256" key="2">
    <source>
        <dbReference type="SAM" id="Phobius"/>
    </source>
</evidence>
<keyword evidence="2" id="KW-1133">Transmembrane helix</keyword>
<dbReference type="EMBL" id="JARJCW010000088">
    <property type="protein sequence ID" value="KAJ7195762.1"/>
    <property type="molecule type" value="Genomic_DNA"/>
</dbReference>
<reference evidence="3" key="1">
    <citation type="submission" date="2023-03" db="EMBL/GenBank/DDBJ databases">
        <title>Massive genome expansion in bonnet fungi (Mycena s.s.) driven by repeated elements and novel gene families across ecological guilds.</title>
        <authorList>
            <consortium name="Lawrence Berkeley National Laboratory"/>
            <person name="Harder C.B."/>
            <person name="Miyauchi S."/>
            <person name="Viragh M."/>
            <person name="Kuo A."/>
            <person name="Thoen E."/>
            <person name="Andreopoulos B."/>
            <person name="Lu D."/>
            <person name="Skrede I."/>
            <person name="Drula E."/>
            <person name="Henrissat B."/>
            <person name="Morin E."/>
            <person name="Kohler A."/>
            <person name="Barry K."/>
            <person name="LaButti K."/>
            <person name="Morin E."/>
            <person name="Salamov A."/>
            <person name="Lipzen A."/>
            <person name="Mereny Z."/>
            <person name="Hegedus B."/>
            <person name="Baldrian P."/>
            <person name="Stursova M."/>
            <person name="Weitz H."/>
            <person name="Taylor A."/>
            <person name="Grigoriev I.V."/>
            <person name="Nagy L.G."/>
            <person name="Martin F."/>
            <person name="Kauserud H."/>
        </authorList>
    </citation>
    <scope>NUCLEOTIDE SEQUENCE</scope>
    <source>
        <strain evidence="3">9144</strain>
    </source>
</reference>
<proteinExistence type="predicted"/>
<feature type="compositionally biased region" description="Polar residues" evidence="1">
    <location>
        <begin position="7"/>
        <end position="31"/>
    </location>
</feature>
<keyword evidence="2" id="KW-0472">Membrane</keyword>
<dbReference type="AlphaFoldDB" id="A0AAD6UVN3"/>
<feature type="transmembrane region" description="Helical" evidence="2">
    <location>
        <begin position="100"/>
        <end position="125"/>
    </location>
</feature>
<feature type="region of interest" description="Disordered" evidence="1">
    <location>
        <begin position="1"/>
        <end position="36"/>
    </location>
</feature>
<name>A0AAD6UVN3_9AGAR</name>
<feature type="transmembrane region" description="Helical" evidence="2">
    <location>
        <begin position="62"/>
        <end position="88"/>
    </location>
</feature>
<protein>
    <recommendedName>
        <fullName evidence="5">Transmembrane protein</fullName>
    </recommendedName>
</protein>
<keyword evidence="4" id="KW-1185">Reference proteome</keyword>
<evidence type="ECO:0000313" key="4">
    <source>
        <dbReference type="Proteomes" id="UP001219525"/>
    </source>
</evidence>
<evidence type="ECO:0008006" key="5">
    <source>
        <dbReference type="Google" id="ProtNLM"/>
    </source>
</evidence>
<accession>A0AAD6UVN3</accession>
<feature type="transmembrane region" description="Helical" evidence="2">
    <location>
        <begin position="176"/>
        <end position="196"/>
    </location>
</feature>
<organism evidence="3 4">
    <name type="scientific">Mycena pura</name>
    <dbReference type="NCBI Taxonomy" id="153505"/>
    <lineage>
        <taxon>Eukaryota</taxon>
        <taxon>Fungi</taxon>
        <taxon>Dikarya</taxon>
        <taxon>Basidiomycota</taxon>
        <taxon>Agaricomycotina</taxon>
        <taxon>Agaricomycetes</taxon>
        <taxon>Agaricomycetidae</taxon>
        <taxon>Agaricales</taxon>
        <taxon>Marasmiineae</taxon>
        <taxon>Mycenaceae</taxon>
        <taxon>Mycena</taxon>
    </lineage>
</organism>
<dbReference type="Proteomes" id="UP001219525">
    <property type="component" value="Unassembled WGS sequence"/>
</dbReference>
<sequence length="656" mass="71682">MVPTLETWPTSQYVRSPSAGTGSSFTDSPPNSAFPLLPNRRKLGVDRTHTDKNQPTASPGGLPTLCVVLHLVLVALHIMLLVVCISHLEHLVVFPLDWQSLISPAISGIMTTFASIYCSALVLISQTLAMRHRLHKSQTLTATHDNSIAWSGIGSALLILWKQRVVPASALGTLSVFLYLLNIAVIHISSPAMLLLQSFNSSRPTVLNTLAMPEYTRKTSILSETQTTKNMETFAMTALSEIFRDMNTTNKLGILDGTLYEVLETSYVGEDASVAAIGFNITCGYLPQPNASWNELNGTWDFVFPSPTPRASLSGRAPRMIGLAKMGQAEQNLTVTNSVTMYTTIPVLDSSLKTIPSVELDPPMVTTWNANESVSTVQFFQCSQSLVYQTATVGAQSRQASAVDGGIEKRNSAWLSYSGPVPGNVNGSMIDMWARWLYSAPAREILYYSSNKSASPDSFIITFSEFFLMHRLDLIPENTQTPQTPQAPQKQELPTSLDLHNVENVLSSMTAFMFWMLGHSPPVSGFGIYNHTLKDTPLDAPYLLEGNATVYEYVTETRLHLDVVAVIVGLLASTSLTVLSVSYCKDQIGSNISLAGSGLLHTIWLFRNHPDLDVVLPQVDDPTDHNLRAAGMIPIKLGDSVGGEPDLDYGKRSWGR</sequence>
<keyword evidence="2" id="KW-0812">Transmembrane</keyword>
<evidence type="ECO:0000256" key="1">
    <source>
        <dbReference type="SAM" id="MobiDB-lite"/>
    </source>
</evidence>
<gene>
    <name evidence="3" type="ORF">GGX14DRAFT_700655</name>
</gene>
<comment type="caution">
    <text evidence="3">The sequence shown here is derived from an EMBL/GenBank/DDBJ whole genome shotgun (WGS) entry which is preliminary data.</text>
</comment>
<evidence type="ECO:0000313" key="3">
    <source>
        <dbReference type="EMBL" id="KAJ7195762.1"/>
    </source>
</evidence>